<dbReference type="Pfam" id="PF01966">
    <property type="entry name" value="HD"/>
    <property type="match status" value="1"/>
</dbReference>
<accession>A0A4V3DG09</accession>
<evidence type="ECO:0000259" key="1">
    <source>
        <dbReference type="PROSITE" id="PS51831"/>
    </source>
</evidence>
<sequence>MLTLDTLEQACKVYLVDEMEQDSAHDLEHLGRVVHQSKKLALQEGADVLIVAAAAWLHDLVNYPKDDPKRAQASFDSATKAEPFLKRLGFDSADICAIQHAIVTHSYSAQVTPRTLEAKVVQDADRLDALGAIGIARCMMVGGRLDRSLYEALDPFCREREPNDLLYTVDHFYKKLLSLDSSFQTFSGRKEAQRRSQFMRTFLDQLASEISE</sequence>
<proteinExistence type="predicted"/>
<organism evidence="2 3">
    <name type="scientific">Marinomonas communis</name>
    <dbReference type="NCBI Taxonomy" id="28254"/>
    <lineage>
        <taxon>Bacteria</taxon>
        <taxon>Pseudomonadati</taxon>
        <taxon>Pseudomonadota</taxon>
        <taxon>Gammaproteobacteria</taxon>
        <taxon>Oceanospirillales</taxon>
        <taxon>Oceanospirillaceae</taxon>
        <taxon>Marinomonas</taxon>
    </lineage>
</organism>
<evidence type="ECO:0000313" key="3">
    <source>
        <dbReference type="Proteomes" id="UP000295729"/>
    </source>
</evidence>
<dbReference type="SMART" id="SM00471">
    <property type="entry name" value="HDc"/>
    <property type="match status" value="1"/>
</dbReference>
<dbReference type="PROSITE" id="PS51831">
    <property type="entry name" value="HD"/>
    <property type="match status" value="1"/>
</dbReference>
<dbReference type="RefSeq" id="WP_133563016.1">
    <property type="nucleotide sequence ID" value="NZ_SNZA01000004.1"/>
</dbReference>
<dbReference type="EMBL" id="SNZA01000004">
    <property type="protein sequence ID" value="TDR12371.1"/>
    <property type="molecule type" value="Genomic_DNA"/>
</dbReference>
<dbReference type="AlphaFoldDB" id="A0A4V3DG09"/>
<dbReference type="Proteomes" id="UP000295729">
    <property type="component" value="Unassembled WGS sequence"/>
</dbReference>
<dbReference type="InterPro" id="IPR003607">
    <property type="entry name" value="HD/PDEase_dom"/>
</dbReference>
<protein>
    <recommendedName>
        <fullName evidence="1">HD domain-containing protein</fullName>
    </recommendedName>
</protein>
<dbReference type="SUPFAM" id="SSF109604">
    <property type="entry name" value="HD-domain/PDEase-like"/>
    <property type="match status" value="1"/>
</dbReference>
<dbReference type="PANTHER" id="PTHR33594:SF1">
    <property type="entry name" value="HD_PDEASE DOMAIN-CONTAINING PROTEIN"/>
    <property type="match status" value="1"/>
</dbReference>
<name>A0A4V3DG09_9GAMM</name>
<feature type="domain" description="HD" evidence="1">
    <location>
        <begin position="26"/>
        <end position="130"/>
    </location>
</feature>
<dbReference type="CDD" id="cd00077">
    <property type="entry name" value="HDc"/>
    <property type="match status" value="1"/>
</dbReference>
<evidence type="ECO:0000313" key="2">
    <source>
        <dbReference type="EMBL" id="TDR12371.1"/>
    </source>
</evidence>
<dbReference type="InterPro" id="IPR006674">
    <property type="entry name" value="HD_domain"/>
</dbReference>
<dbReference type="OrthoDB" id="9797344at2"/>
<comment type="caution">
    <text evidence="2">The sequence shown here is derived from an EMBL/GenBank/DDBJ whole genome shotgun (WGS) entry which is preliminary data.</text>
</comment>
<keyword evidence="3" id="KW-1185">Reference proteome</keyword>
<reference evidence="2 3" key="1">
    <citation type="submission" date="2019-03" db="EMBL/GenBank/DDBJ databases">
        <title>Genomic Encyclopedia of Type Strains, Phase IV (KMG-IV): sequencing the most valuable type-strain genomes for metagenomic binning, comparative biology and taxonomic classification.</title>
        <authorList>
            <person name="Goeker M."/>
        </authorList>
    </citation>
    <scope>NUCLEOTIDE SEQUENCE [LARGE SCALE GENOMIC DNA]</scope>
    <source>
        <strain evidence="2 3">DSM 5604</strain>
    </source>
</reference>
<gene>
    <name evidence="2" type="ORF">C8D85_2404</name>
</gene>
<dbReference type="Gene3D" id="1.10.3210.50">
    <property type="match status" value="1"/>
</dbReference>
<dbReference type="PANTHER" id="PTHR33594">
    <property type="entry name" value="SUPERFAMILY HYDROLASE, PUTATIVE (AFU_ORTHOLOGUE AFUA_1G03035)-RELATED"/>
    <property type="match status" value="1"/>
</dbReference>